<sequence>MAVRFFNTPGIYTPNTTVAFRAQFNGIDVTCEISAEALQDHFGVRTANGADLVFAFEANRPAIEAVARVLIPQRIPAGRCLLVSTDF</sequence>
<dbReference type="InterPro" id="IPR036692">
    <property type="entry name" value="Shew3726-like_sf"/>
</dbReference>
<keyword evidence="2" id="KW-1185">Reference proteome</keyword>
<comment type="caution">
    <text evidence="1">The sequence shown here is derived from an EMBL/GenBank/DDBJ whole genome shotgun (WGS) entry which is preliminary data.</text>
</comment>
<reference evidence="1 2" key="1">
    <citation type="submission" date="2018-08" db="EMBL/GenBank/DDBJ databases">
        <title>Comparative analysis of Burkholderia isolates from Puerto Rico.</title>
        <authorList>
            <person name="Hall C."/>
            <person name="Sahl J."/>
            <person name="Wagner D."/>
        </authorList>
    </citation>
    <scope>NUCLEOTIDE SEQUENCE [LARGE SCALE GENOMIC DNA]</scope>
    <source>
        <strain evidence="1 2">Bp8966</strain>
    </source>
</reference>
<dbReference type="SUPFAM" id="SSF160272">
    <property type="entry name" value="Shew3726-like"/>
    <property type="match status" value="1"/>
</dbReference>
<accession>A0ABX9YQF2</accession>
<organism evidence="1 2">
    <name type="scientific">Burkholderia stagnalis</name>
    <dbReference type="NCBI Taxonomy" id="1503054"/>
    <lineage>
        <taxon>Bacteria</taxon>
        <taxon>Pseudomonadati</taxon>
        <taxon>Pseudomonadota</taxon>
        <taxon>Betaproteobacteria</taxon>
        <taxon>Burkholderiales</taxon>
        <taxon>Burkholderiaceae</taxon>
        <taxon>Burkholderia</taxon>
        <taxon>Burkholderia cepacia complex</taxon>
    </lineage>
</organism>
<dbReference type="Gene3D" id="3.30.160.140">
    <property type="entry name" value="Shew3726-like"/>
    <property type="match status" value="1"/>
</dbReference>
<dbReference type="Proteomes" id="UP000281098">
    <property type="component" value="Unassembled WGS sequence"/>
</dbReference>
<dbReference type="EMBL" id="QTPM01000012">
    <property type="protein sequence ID" value="RQY93793.1"/>
    <property type="molecule type" value="Genomic_DNA"/>
</dbReference>
<protein>
    <submittedName>
        <fullName evidence="1">DUF1488 domain-containing protein</fullName>
    </submittedName>
</protein>
<dbReference type="RefSeq" id="WP_124759562.1">
    <property type="nucleotide sequence ID" value="NZ_QTPM01000012.1"/>
</dbReference>
<dbReference type="Pfam" id="PF07369">
    <property type="entry name" value="DUF1488"/>
    <property type="match status" value="1"/>
</dbReference>
<proteinExistence type="predicted"/>
<gene>
    <name evidence="1" type="ORF">DF017_12200</name>
</gene>
<evidence type="ECO:0000313" key="1">
    <source>
        <dbReference type="EMBL" id="RQY93793.1"/>
    </source>
</evidence>
<evidence type="ECO:0000313" key="2">
    <source>
        <dbReference type="Proteomes" id="UP000281098"/>
    </source>
</evidence>
<name>A0ABX9YQF2_9BURK</name>
<dbReference type="InterPro" id="IPR009962">
    <property type="entry name" value="DUF1488"/>
</dbReference>